<proteinExistence type="predicted"/>
<reference evidence="2 3" key="1">
    <citation type="submission" date="2022-06" db="EMBL/GenBank/DDBJ databases">
        <title>Paraconexibacter antarcticus.</title>
        <authorList>
            <person name="Kim C.S."/>
        </authorList>
    </citation>
    <scope>NUCLEOTIDE SEQUENCE [LARGE SCALE GENOMIC DNA]</scope>
    <source>
        <strain evidence="2 3">02-257</strain>
    </source>
</reference>
<feature type="transmembrane region" description="Helical" evidence="1">
    <location>
        <begin position="45"/>
        <end position="73"/>
    </location>
</feature>
<gene>
    <name evidence="2" type="ORF">NBH00_21625</name>
</gene>
<dbReference type="EMBL" id="CP098502">
    <property type="protein sequence ID" value="UTI63930.1"/>
    <property type="molecule type" value="Genomic_DNA"/>
</dbReference>
<dbReference type="Proteomes" id="UP001056035">
    <property type="component" value="Chromosome"/>
</dbReference>
<keyword evidence="1" id="KW-1133">Transmembrane helix</keyword>
<evidence type="ECO:0000256" key="1">
    <source>
        <dbReference type="SAM" id="Phobius"/>
    </source>
</evidence>
<evidence type="ECO:0000313" key="2">
    <source>
        <dbReference type="EMBL" id="UTI63930.1"/>
    </source>
</evidence>
<feature type="transmembrane region" description="Helical" evidence="1">
    <location>
        <begin position="80"/>
        <end position="98"/>
    </location>
</feature>
<sequence length="234" mass="24942">MPQLPEVVRSYQRVFRPDRRIYAIDGKTLPIPGGIPIRWLGTATLVLVAGMLLAAVKPVVVLAAAGIVGAGVWRLGRHRPAVIAAAAAAAGCVVVGVMLRSLDWPLRLIVIPSVAATAALQLAPDGRSAYRFPLSWARAQVAGRRRLGQPLRPSAAPAPVVPTRLVVASDEHAPRLTRGRVSGPATLRFAGPVALRRGRRGRCTIRPLASGRRRTGVILDEVRLAEGEHAQVRP</sequence>
<protein>
    <submittedName>
        <fullName evidence="2">Uncharacterized protein</fullName>
    </submittedName>
</protein>
<accession>A0ABY5DTC1</accession>
<dbReference type="RefSeq" id="WP_254570646.1">
    <property type="nucleotide sequence ID" value="NZ_CP098502.1"/>
</dbReference>
<keyword evidence="3" id="KW-1185">Reference proteome</keyword>
<name>A0ABY5DTC1_9ACTN</name>
<keyword evidence="1" id="KW-0812">Transmembrane</keyword>
<keyword evidence="1" id="KW-0472">Membrane</keyword>
<evidence type="ECO:0000313" key="3">
    <source>
        <dbReference type="Proteomes" id="UP001056035"/>
    </source>
</evidence>
<organism evidence="2 3">
    <name type="scientific">Paraconexibacter antarcticus</name>
    <dbReference type="NCBI Taxonomy" id="2949664"/>
    <lineage>
        <taxon>Bacteria</taxon>
        <taxon>Bacillati</taxon>
        <taxon>Actinomycetota</taxon>
        <taxon>Thermoleophilia</taxon>
        <taxon>Solirubrobacterales</taxon>
        <taxon>Paraconexibacteraceae</taxon>
        <taxon>Paraconexibacter</taxon>
    </lineage>
</organism>